<gene>
    <name evidence="1" type="ORF">LV89_00466</name>
</gene>
<dbReference type="Pfam" id="PF08814">
    <property type="entry name" value="XisH"/>
    <property type="match status" value="1"/>
</dbReference>
<proteinExistence type="predicted"/>
<name>A0A316EDB6_9BACT</name>
<dbReference type="InterPro" id="IPR011335">
    <property type="entry name" value="Restrct_endonuc-II-like"/>
</dbReference>
<dbReference type="Gene3D" id="3.40.1350.10">
    <property type="match status" value="1"/>
</dbReference>
<dbReference type="AlphaFoldDB" id="A0A316EDB6"/>
<keyword evidence="2" id="KW-1185">Reference proteome</keyword>
<dbReference type="InterPro" id="IPR011856">
    <property type="entry name" value="tRNA_endonuc-like_dom_sf"/>
</dbReference>
<comment type="caution">
    <text evidence="1">The sequence shown here is derived from an EMBL/GenBank/DDBJ whole genome shotgun (WGS) entry which is preliminary data.</text>
</comment>
<accession>A0A316EDB6</accession>
<dbReference type="EMBL" id="QGGO01000002">
    <property type="protein sequence ID" value="PWK28913.1"/>
    <property type="molecule type" value="Genomic_DNA"/>
</dbReference>
<dbReference type="RefSeq" id="WP_109741248.1">
    <property type="nucleotide sequence ID" value="NZ_QGGO01000002.1"/>
</dbReference>
<reference evidence="1 2" key="1">
    <citation type="submission" date="2018-05" db="EMBL/GenBank/DDBJ databases">
        <title>Genomic Encyclopedia of Archaeal and Bacterial Type Strains, Phase II (KMG-II): from individual species to whole genera.</title>
        <authorList>
            <person name="Goeker M."/>
        </authorList>
    </citation>
    <scope>NUCLEOTIDE SEQUENCE [LARGE SCALE GENOMIC DNA]</scope>
    <source>
        <strain evidence="1 2">DSM 22214</strain>
    </source>
</reference>
<dbReference type="GO" id="GO:0003676">
    <property type="term" value="F:nucleic acid binding"/>
    <property type="evidence" value="ECO:0007669"/>
    <property type="project" value="InterPro"/>
</dbReference>
<dbReference type="InterPro" id="IPR014919">
    <property type="entry name" value="XisH"/>
</dbReference>
<evidence type="ECO:0000313" key="1">
    <source>
        <dbReference type="EMBL" id="PWK28913.1"/>
    </source>
</evidence>
<dbReference type="Proteomes" id="UP000245489">
    <property type="component" value="Unassembled WGS sequence"/>
</dbReference>
<sequence length="137" mass="15866">MAKDLYHDVVKKALINEGWTVTHDPYPLKIGSVRMFIDLGAERIIAAEKDNEKIAVEIKSFSDDSLISMFHEAVGQYDNYQIALEDEEPNRILFLAVPESVYDSFFQEPFIQKVIAKRCIKIIVYQPDNENSVLWKR</sequence>
<dbReference type="SUPFAM" id="SSF52980">
    <property type="entry name" value="Restriction endonuclease-like"/>
    <property type="match status" value="1"/>
</dbReference>
<protein>
    <submittedName>
        <fullName evidence="1">XisH protein</fullName>
    </submittedName>
</protein>
<organism evidence="1 2">
    <name type="scientific">Arcicella aurantiaca</name>
    <dbReference type="NCBI Taxonomy" id="591202"/>
    <lineage>
        <taxon>Bacteria</taxon>
        <taxon>Pseudomonadati</taxon>
        <taxon>Bacteroidota</taxon>
        <taxon>Cytophagia</taxon>
        <taxon>Cytophagales</taxon>
        <taxon>Flectobacillaceae</taxon>
        <taxon>Arcicella</taxon>
    </lineage>
</organism>
<evidence type="ECO:0000313" key="2">
    <source>
        <dbReference type="Proteomes" id="UP000245489"/>
    </source>
</evidence>
<dbReference type="OrthoDB" id="963690at2"/>
<dbReference type="CDD" id="cd22366">
    <property type="entry name" value="XisH-like"/>
    <property type="match status" value="1"/>
</dbReference>